<dbReference type="GO" id="GO:0046872">
    <property type="term" value="F:metal ion binding"/>
    <property type="evidence" value="ECO:0007669"/>
    <property type="project" value="UniProtKB-KW"/>
</dbReference>
<dbReference type="GO" id="GO:0051539">
    <property type="term" value="F:4 iron, 4 sulfur cluster binding"/>
    <property type="evidence" value="ECO:0007669"/>
    <property type="project" value="UniProtKB-KW"/>
</dbReference>
<proteinExistence type="predicted"/>
<dbReference type="Pfam" id="PF13534">
    <property type="entry name" value="Fer4_17"/>
    <property type="match status" value="1"/>
</dbReference>
<evidence type="ECO:0000313" key="8">
    <source>
        <dbReference type="Proteomes" id="UP000253307"/>
    </source>
</evidence>
<organism evidence="7 8">
    <name type="scientific">SAR86 cluster bacterium</name>
    <dbReference type="NCBI Taxonomy" id="2030880"/>
    <lineage>
        <taxon>Bacteria</taxon>
        <taxon>Pseudomonadati</taxon>
        <taxon>Pseudomonadota</taxon>
        <taxon>Gammaproteobacteria</taxon>
        <taxon>SAR86 cluster</taxon>
    </lineage>
</organism>
<name>A0A368C0G9_9GAMM</name>
<keyword evidence="2" id="KW-0479">Metal-binding</keyword>
<gene>
    <name evidence="7" type="ORF">DBW96_00460</name>
</gene>
<keyword evidence="5" id="KW-0411">Iron-sulfur</keyword>
<keyword evidence="3" id="KW-0677">Repeat</keyword>
<keyword evidence="4" id="KW-0408">Iron</keyword>
<dbReference type="InterPro" id="IPR004017">
    <property type="entry name" value="Cys_rich_dom"/>
</dbReference>
<evidence type="ECO:0000313" key="7">
    <source>
        <dbReference type="EMBL" id="RCL42627.1"/>
    </source>
</evidence>
<evidence type="ECO:0000256" key="2">
    <source>
        <dbReference type="ARBA" id="ARBA00022723"/>
    </source>
</evidence>
<sequence length="453" mass="51569">MAEKIESSREGGIDAPTRHALDWTNPDFYNQDKIDDELYRTFEICHGCRRCVSLCDAYPTLFDLIDESPSYDIDTVEKSDYNKVVDECYMCDLCYQTKCPYVPPHPWALDFPHLMLRAKAKKFKDKKDGLQKRIRNKLLSSTDFTMKYGSIPLVDVTINTLNGSQIVRKPLEGLLGIHAKADLPKFKSNNLKKRVEKLTNSVDKVQANESTTGKVMVFGTCYCNYSVPEVGEDLFTVFRHNNIQTELMQQEKCCGMPKFELGDLESVKKAKEYNAPRFLEAINDGYDIVAAVPSCVLMFKQELPLMFPGDEELQKIKSRIFDPFEYLSLRDKDGLLKKDFKIEFDKISYQAACHQRVQNIGPKTKEILSLIPGAEIDMIERCSGHDGTYAVKKESHEKSIKIRKPVVSKVERFDPKTFTSDCPMAAKHVGNGVTTETETVLHPMSILKDAYGL</sequence>
<dbReference type="AlphaFoldDB" id="A0A368C0G9"/>
<dbReference type="Proteomes" id="UP000253307">
    <property type="component" value="Unassembled WGS sequence"/>
</dbReference>
<feature type="domain" description="Cysteine-rich" evidence="6">
    <location>
        <begin position="215"/>
        <end position="300"/>
    </location>
</feature>
<comment type="caution">
    <text evidence="7">The sequence shown here is derived from an EMBL/GenBank/DDBJ whole genome shotgun (WGS) entry which is preliminary data.</text>
</comment>
<dbReference type="SUPFAM" id="SSF54862">
    <property type="entry name" value="4Fe-4S ferredoxins"/>
    <property type="match status" value="1"/>
</dbReference>
<evidence type="ECO:0000256" key="1">
    <source>
        <dbReference type="ARBA" id="ARBA00022485"/>
    </source>
</evidence>
<accession>A0A368C0G9</accession>
<reference evidence="7 8" key="1">
    <citation type="journal article" date="2018" name="Microbiome">
        <title>Fine metagenomic profile of the Mediterranean stratified and mixed water columns revealed by assembly and recruitment.</title>
        <authorList>
            <person name="Haro-Moreno J.M."/>
            <person name="Lopez-Perez M."/>
            <person name="De La Torre J.R."/>
            <person name="Picazo A."/>
            <person name="Camacho A."/>
            <person name="Rodriguez-Valera F."/>
        </authorList>
    </citation>
    <scope>NUCLEOTIDE SEQUENCE [LARGE SCALE GENOMIC DNA]</scope>
    <source>
        <strain evidence="7">MED-G82</strain>
    </source>
</reference>
<evidence type="ECO:0000259" key="6">
    <source>
        <dbReference type="Pfam" id="PF02754"/>
    </source>
</evidence>
<keyword evidence="1" id="KW-0004">4Fe-4S</keyword>
<evidence type="ECO:0000256" key="5">
    <source>
        <dbReference type="ARBA" id="ARBA00023014"/>
    </source>
</evidence>
<dbReference type="PANTHER" id="PTHR32479:SF19">
    <property type="entry name" value="ANAEROBIC GLYCEROL-3-PHOSPHATE DEHYDROGENASE SUBUNIT C"/>
    <property type="match status" value="1"/>
</dbReference>
<evidence type="ECO:0000256" key="4">
    <source>
        <dbReference type="ARBA" id="ARBA00023004"/>
    </source>
</evidence>
<dbReference type="GO" id="GO:0016491">
    <property type="term" value="F:oxidoreductase activity"/>
    <property type="evidence" value="ECO:0007669"/>
    <property type="project" value="UniProtKB-ARBA"/>
</dbReference>
<dbReference type="PANTHER" id="PTHR32479">
    <property type="entry name" value="GLYCOLATE OXIDASE IRON-SULFUR SUBUNIT"/>
    <property type="match status" value="1"/>
</dbReference>
<dbReference type="Pfam" id="PF02754">
    <property type="entry name" value="CCG"/>
    <property type="match status" value="1"/>
</dbReference>
<protein>
    <submittedName>
        <fullName evidence="7">Fe-S oxidoreductase</fullName>
    </submittedName>
</protein>
<evidence type="ECO:0000256" key="3">
    <source>
        <dbReference type="ARBA" id="ARBA00022737"/>
    </source>
</evidence>
<dbReference type="EMBL" id="QOPE01000002">
    <property type="protein sequence ID" value="RCL42627.1"/>
    <property type="molecule type" value="Genomic_DNA"/>
</dbReference>